<evidence type="ECO:0000259" key="3">
    <source>
        <dbReference type="Pfam" id="PF22725"/>
    </source>
</evidence>
<dbReference type="SUPFAM" id="SSF51735">
    <property type="entry name" value="NAD(P)-binding Rossmann-fold domains"/>
    <property type="match status" value="1"/>
</dbReference>
<protein>
    <submittedName>
        <fullName evidence="4">Predicted dehydrogenase</fullName>
    </submittedName>
</protein>
<dbReference type="InterPro" id="IPR050463">
    <property type="entry name" value="Gfo/Idh/MocA_oxidrdct_glycsds"/>
</dbReference>
<gene>
    <name evidence="4" type="ORF">SAMN05421578_112113</name>
</gene>
<feature type="domain" description="GFO/IDH/MocA-like oxidoreductase" evidence="3">
    <location>
        <begin position="141"/>
        <end position="286"/>
    </location>
</feature>
<organism evidence="4 5">
    <name type="scientific">Paenibacillus macquariensis</name>
    <dbReference type="NCBI Taxonomy" id="948756"/>
    <lineage>
        <taxon>Bacteria</taxon>
        <taxon>Bacillati</taxon>
        <taxon>Bacillota</taxon>
        <taxon>Bacilli</taxon>
        <taxon>Bacillales</taxon>
        <taxon>Paenibacillaceae</taxon>
        <taxon>Paenibacillus</taxon>
    </lineage>
</organism>
<dbReference type="InterPro" id="IPR000683">
    <property type="entry name" value="Gfo/Idh/MocA-like_OxRdtase_N"/>
</dbReference>
<accession>A0ABY1K7W8</accession>
<evidence type="ECO:0000313" key="5">
    <source>
        <dbReference type="Proteomes" id="UP000186666"/>
    </source>
</evidence>
<name>A0ABY1K7W8_9BACL</name>
<dbReference type="Pfam" id="PF22725">
    <property type="entry name" value="GFO_IDH_MocA_C3"/>
    <property type="match status" value="1"/>
</dbReference>
<keyword evidence="1" id="KW-0560">Oxidoreductase</keyword>
<keyword evidence="5" id="KW-1185">Reference proteome</keyword>
<feature type="domain" description="Gfo/Idh/MocA-like oxidoreductase N-terminal" evidence="2">
    <location>
        <begin position="7"/>
        <end position="131"/>
    </location>
</feature>
<evidence type="ECO:0000256" key="1">
    <source>
        <dbReference type="ARBA" id="ARBA00023002"/>
    </source>
</evidence>
<dbReference type="PANTHER" id="PTHR43818:SF11">
    <property type="entry name" value="BCDNA.GH03377"/>
    <property type="match status" value="1"/>
</dbReference>
<sequence length="388" mass="43878">MGLKKPLRIGMVGYKFMGTAHSHAYKDIGMFFDLEHSVQMKAICGRDEKSVKEAAEKFGWSEYETDWRSLIIRDDIDLIDVNTPSNAHKEIIIAAAKAGKHVFCEKPLALTLEDAREMLEVAEENGVVHAVCFNYRYLPAVQLAKQLIDEGRIGDIHHYRASYLQDWLVDPKFPLAWRLQKEYAGSGAHGDLNAHCVDLARYLIGDFEKVVGQQKTFVNQRPIPTSMTGLTAVASDDYGDVTVDDTTSFLAQFKNGALGIFEASRFATGWKNGNTFEIYGSKGAIRFNLERLNELEVFLREDEPHLQGFRTILATESAHKYAGNWWPPGHTIGYEHAFIHLIYEIIQSMREGSTRTYPDFYDGVKCQQVLEAVEQSILTQAWVNVDSL</sequence>
<evidence type="ECO:0000259" key="2">
    <source>
        <dbReference type="Pfam" id="PF01408"/>
    </source>
</evidence>
<dbReference type="EMBL" id="FTNK01000012">
    <property type="protein sequence ID" value="SIR38448.1"/>
    <property type="molecule type" value="Genomic_DNA"/>
</dbReference>
<dbReference type="SUPFAM" id="SSF55347">
    <property type="entry name" value="Glyceraldehyde-3-phosphate dehydrogenase-like, C-terminal domain"/>
    <property type="match status" value="1"/>
</dbReference>
<proteinExistence type="predicted"/>
<reference evidence="4 5" key="1">
    <citation type="submission" date="2017-01" db="EMBL/GenBank/DDBJ databases">
        <authorList>
            <person name="Varghese N."/>
            <person name="Submissions S."/>
        </authorList>
    </citation>
    <scope>NUCLEOTIDE SEQUENCE [LARGE SCALE GENOMIC DNA]</scope>
    <source>
        <strain evidence="4 5">ATCC 23464</strain>
    </source>
</reference>
<dbReference type="PANTHER" id="PTHR43818">
    <property type="entry name" value="BCDNA.GH03377"/>
    <property type="match status" value="1"/>
</dbReference>
<dbReference type="Gene3D" id="3.40.50.720">
    <property type="entry name" value="NAD(P)-binding Rossmann-like Domain"/>
    <property type="match status" value="1"/>
</dbReference>
<evidence type="ECO:0000313" key="4">
    <source>
        <dbReference type="EMBL" id="SIR38448.1"/>
    </source>
</evidence>
<dbReference type="InterPro" id="IPR055170">
    <property type="entry name" value="GFO_IDH_MocA-like_dom"/>
</dbReference>
<dbReference type="Pfam" id="PF01408">
    <property type="entry name" value="GFO_IDH_MocA"/>
    <property type="match status" value="1"/>
</dbReference>
<dbReference type="InterPro" id="IPR036291">
    <property type="entry name" value="NAD(P)-bd_dom_sf"/>
</dbReference>
<dbReference type="Proteomes" id="UP000186666">
    <property type="component" value="Unassembled WGS sequence"/>
</dbReference>
<dbReference type="Gene3D" id="3.30.360.10">
    <property type="entry name" value="Dihydrodipicolinate Reductase, domain 2"/>
    <property type="match status" value="1"/>
</dbReference>
<comment type="caution">
    <text evidence="4">The sequence shown here is derived from an EMBL/GenBank/DDBJ whole genome shotgun (WGS) entry which is preliminary data.</text>
</comment>